<feature type="transmembrane region" description="Helical" evidence="2">
    <location>
        <begin position="78"/>
        <end position="98"/>
    </location>
</feature>
<reference evidence="3 4" key="1">
    <citation type="journal article" date="2016" name="Genome Biol. Evol.">
        <title>Divergent and convergent evolution of fungal pathogenicity.</title>
        <authorList>
            <person name="Shang Y."/>
            <person name="Xiao G."/>
            <person name="Zheng P."/>
            <person name="Cen K."/>
            <person name="Zhan S."/>
            <person name="Wang C."/>
        </authorList>
    </citation>
    <scope>NUCLEOTIDE SEQUENCE [LARGE SCALE GENOMIC DNA]</scope>
    <source>
        <strain evidence="3 4">RCEF 4871</strain>
    </source>
</reference>
<comment type="caution">
    <text evidence="3">The sequence shown here is derived from an EMBL/GenBank/DDBJ whole genome shotgun (WGS) entry which is preliminary data.</text>
</comment>
<dbReference type="OMA" id="CANTHTS"/>
<feature type="transmembrane region" description="Helical" evidence="2">
    <location>
        <begin position="141"/>
        <end position="160"/>
    </location>
</feature>
<feature type="transmembrane region" description="Helical" evidence="2">
    <location>
        <begin position="110"/>
        <end position="129"/>
    </location>
</feature>
<feature type="region of interest" description="Disordered" evidence="1">
    <location>
        <begin position="541"/>
        <end position="614"/>
    </location>
</feature>
<feature type="transmembrane region" description="Helical" evidence="2">
    <location>
        <begin position="222"/>
        <end position="243"/>
    </location>
</feature>
<evidence type="ECO:0000256" key="2">
    <source>
        <dbReference type="SAM" id="Phobius"/>
    </source>
</evidence>
<evidence type="ECO:0008006" key="5">
    <source>
        <dbReference type="Google" id="ProtNLM"/>
    </source>
</evidence>
<evidence type="ECO:0000256" key="1">
    <source>
        <dbReference type="SAM" id="MobiDB-lite"/>
    </source>
</evidence>
<protein>
    <recommendedName>
        <fullName evidence="5">CoA-transferase family III</fullName>
    </recommendedName>
</protein>
<dbReference type="STRING" id="1081105.A0A167JMS2"/>
<feature type="compositionally biased region" description="Low complexity" evidence="1">
    <location>
        <begin position="546"/>
        <end position="557"/>
    </location>
</feature>
<dbReference type="OrthoDB" id="3021074at2759"/>
<name>A0A167JMS2_METRR</name>
<feature type="transmembrane region" description="Helical" evidence="2">
    <location>
        <begin position="292"/>
        <end position="312"/>
    </location>
</feature>
<dbReference type="EMBL" id="AZHC01000002">
    <property type="protein sequence ID" value="OAA50509.1"/>
    <property type="molecule type" value="Genomic_DNA"/>
</dbReference>
<accession>A0A167JMS2</accession>
<keyword evidence="2" id="KW-0472">Membrane</keyword>
<evidence type="ECO:0000313" key="4">
    <source>
        <dbReference type="Proteomes" id="UP000243498"/>
    </source>
</evidence>
<keyword evidence="2" id="KW-1133">Transmembrane helix</keyword>
<keyword evidence="4" id="KW-1185">Reference proteome</keyword>
<proteinExistence type="predicted"/>
<feature type="region of interest" description="Disordered" evidence="1">
    <location>
        <begin position="363"/>
        <end position="429"/>
    </location>
</feature>
<keyword evidence="2" id="KW-0812">Transmembrane</keyword>
<evidence type="ECO:0000313" key="3">
    <source>
        <dbReference type="EMBL" id="OAA50509.1"/>
    </source>
</evidence>
<feature type="compositionally biased region" description="Low complexity" evidence="1">
    <location>
        <begin position="581"/>
        <end position="594"/>
    </location>
</feature>
<gene>
    <name evidence="3" type="ORF">NOR_00959</name>
</gene>
<sequence>MPALSSLQLMSTAVSEAFTEASSQLIARNASDSAPGLKVVCAWPVSGQYGPGSRILYYVLIAACILARKSEWTKNACIAAALLLPAVAALHGIALAAFHQDGAVDMDIYGAFQLCAIGILAAPVTVRLSRTYFYDPGRNTIFLWAGLILAGLLSLTVEFYRAKSITCSGVYNGIPIPASAKDFPYEQQPQCGMNCTDTTGPQSPMRGGAANNKYVIPAPDKLTFGTATLLGVACCVHAILWLASMMDKILEINFKSRFGFKLGDDLRLDEPIRGTNGATVGKMKKVNETIRLFMSVVIVPVFAGAGLTILIIGETNFFSHQVRYENEPMASIGQWGPIVGTGLAVVGSLYLLLASEKKAADIDSPSATKGCQCAQPPLPGFRTPRPSSQAPSSRESHDSDIPAERSPLPPPSSSPPHVSGPPGTHEPLSLASNSLREMETCDDVPSKRYSFATIKRAVTGQTTTTTTTTETSEAKSRRIVAEFLTSVGHTLGTATQDSFDLSKFRHGQASDFPEIPGERERNSDLSRVKEIYSQRVESDGTPALYASRSRASSVVRAGPSGHALDGLRSSRDVSPRPGLSRAASPAPVGSGAARQRASTLPAARASSPPFDRHD</sequence>
<feature type="transmembrane region" description="Helical" evidence="2">
    <location>
        <begin position="332"/>
        <end position="353"/>
    </location>
</feature>
<dbReference type="Proteomes" id="UP000243498">
    <property type="component" value="Unassembled WGS sequence"/>
</dbReference>
<organism evidence="3 4">
    <name type="scientific">Metarhizium rileyi (strain RCEF 4871)</name>
    <name type="common">Nomuraea rileyi</name>
    <dbReference type="NCBI Taxonomy" id="1649241"/>
    <lineage>
        <taxon>Eukaryota</taxon>
        <taxon>Fungi</taxon>
        <taxon>Dikarya</taxon>
        <taxon>Ascomycota</taxon>
        <taxon>Pezizomycotina</taxon>
        <taxon>Sordariomycetes</taxon>
        <taxon>Hypocreomycetidae</taxon>
        <taxon>Hypocreales</taxon>
        <taxon>Clavicipitaceae</taxon>
        <taxon>Metarhizium</taxon>
    </lineage>
</organism>
<dbReference type="AlphaFoldDB" id="A0A167JMS2"/>
<feature type="compositionally biased region" description="Basic and acidic residues" evidence="1">
    <location>
        <begin position="394"/>
        <end position="403"/>
    </location>
</feature>